<dbReference type="InterPro" id="IPR027417">
    <property type="entry name" value="P-loop_NTPase"/>
</dbReference>
<evidence type="ECO:0000256" key="13">
    <source>
        <dbReference type="ARBA" id="ARBA00023288"/>
    </source>
</evidence>
<dbReference type="Pfam" id="PF00071">
    <property type="entry name" value="Ras"/>
    <property type="match status" value="1"/>
</dbReference>
<reference evidence="19" key="1">
    <citation type="submission" date="2021-12" db="EMBL/GenBank/DDBJ databases">
        <authorList>
            <person name="King R."/>
        </authorList>
    </citation>
    <scope>NUCLEOTIDE SEQUENCE</scope>
</reference>
<dbReference type="SMART" id="SM00173">
    <property type="entry name" value="RAS"/>
    <property type="match status" value="1"/>
</dbReference>
<keyword evidence="4" id="KW-0813">Transport</keyword>
<dbReference type="GO" id="GO:0046872">
    <property type="term" value="F:metal ion binding"/>
    <property type="evidence" value="ECO:0007669"/>
    <property type="project" value="UniProtKB-KW"/>
</dbReference>
<proteinExistence type="inferred from homology"/>
<evidence type="ECO:0000256" key="17">
    <source>
        <dbReference type="ARBA" id="ARBA00058763"/>
    </source>
</evidence>
<dbReference type="EC" id="3.6.5.2" evidence="3"/>
<dbReference type="GO" id="GO:0003925">
    <property type="term" value="F:G protein activity"/>
    <property type="evidence" value="ECO:0007669"/>
    <property type="project" value="UniProtKB-EC"/>
</dbReference>
<keyword evidence="12" id="KW-0472">Membrane</keyword>
<comment type="function">
    <text evidence="17">The small GTPases Rab are key regulators of intracellular membrane trafficking, from the formation of transport vesicles to their fusion with membranes. Rabs cycle between an inactive GDP-bound form and an active GTP-bound form that is able to recruit to membranes different sets of downstream effectors directly responsible for vesicle formation, movement, tethering and fusion.</text>
</comment>
<evidence type="ECO:0000256" key="9">
    <source>
        <dbReference type="ARBA" id="ARBA00022927"/>
    </source>
</evidence>
<dbReference type="SUPFAM" id="SSF52540">
    <property type="entry name" value="P-loop containing nucleoside triphosphate hydrolases"/>
    <property type="match status" value="1"/>
</dbReference>
<evidence type="ECO:0000256" key="18">
    <source>
        <dbReference type="ARBA" id="ARBA00067830"/>
    </source>
</evidence>
<evidence type="ECO:0000256" key="10">
    <source>
        <dbReference type="ARBA" id="ARBA00023034"/>
    </source>
</evidence>
<gene>
    <name evidence="19" type="ORF">MELIAE_LOCUS7231</name>
</gene>
<evidence type="ECO:0000256" key="7">
    <source>
        <dbReference type="ARBA" id="ARBA00022801"/>
    </source>
</evidence>
<dbReference type="Proteomes" id="UP001154078">
    <property type="component" value="Chromosome 4"/>
</dbReference>
<evidence type="ECO:0000256" key="1">
    <source>
        <dbReference type="ARBA" id="ARBA00001946"/>
    </source>
</evidence>
<keyword evidence="11" id="KW-0342">GTP-binding</keyword>
<evidence type="ECO:0000256" key="6">
    <source>
        <dbReference type="ARBA" id="ARBA00022741"/>
    </source>
</evidence>
<dbReference type="EMBL" id="OV121135">
    <property type="protein sequence ID" value="CAH0556020.1"/>
    <property type="molecule type" value="Genomic_DNA"/>
</dbReference>
<name>A0A9P0B5S5_BRAAE</name>
<comment type="cofactor">
    <cofactor evidence="1">
        <name>Mg(2+)</name>
        <dbReference type="ChEBI" id="CHEBI:18420"/>
    </cofactor>
</comment>
<dbReference type="AlphaFoldDB" id="A0A9P0B5S5"/>
<evidence type="ECO:0000313" key="19">
    <source>
        <dbReference type="EMBL" id="CAH0556020.1"/>
    </source>
</evidence>
<evidence type="ECO:0000256" key="16">
    <source>
        <dbReference type="ARBA" id="ARBA00047660"/>
    </source>
</evidence>
<evidence type="ECO:0000256" key="2">
    <source>
        <dbReference type="ARBA" id="ARBA00006270"/>
    </source>
</evidence>
<evidence type="ECO:0000256" key="3">
    <source>
        <dbReference type="ARBA" id="ARBA00011984"/>
    </source>
</evidence>
<keyword evidence="5" id="KW-0479">Metal-binding</keyword>
<dbReference type="InterPro" id="IPR005225">
    <property type="entry name" value="Small_GTP-bd"/>
</dbReference>
<dbReference type="GO" id="GO:0000139">
    <property type="term" value="C:Golgi membrane"/>
    <property type="evidence" value="ECO:0007669"/>
    <property type="project" value="UniProtKB-SubCell"/>
</dbReference>
<dbReference type="Gene3D" id="3.40.50.300">
    <property type="entry name" value="P-loop containing nucleotide triphosphate hydrolases"/>
    <property type="match status" value="1"/>
</dbReference>
<comment type="catalytic activity">
    <reaction evidence="16">
        <text>GTP + H2O = GDP + phosphate + H(+)</text>
        <dbReference type="Rhea" id="RHEA:19669"/>
        <dbReference type="ChEBI" id="CHEBI:15377"/>
        <dbReference type="ChEBI" id="CHEBI:15378"/>
        <dbReference type="ChEBI" id="CHEBI:37565"/>
        <dbReference type="ChEBI" id="CHEBI:43474"/>
        <dbReference type="ChEBI" id="CHEBI:58189"/>
        <dbReference type="EC" id="3.6.5.2"/>
    </reaction>
    <physiologicalReaction direction="left-to-right" evidence="16">
        <dbReference type="Rhea" id="RHEA:19670"/>
    </physiologicalReaction>
</comment>
<keyword evidence="7" id="KW-0378">Hydrolase</keyword>
<keyword evidence="10" id="KW-0333">Golgi apparatus</keyword>
<evidence type="ECO:0000256" key="11">
    <source>
        <dbReference type="ARBA" id="ARBA00023134"/>
    </source>
</evidence>
<dbReference type="SMART" id="SM00174">
    <property type="entry name" value="RHO"/>
    <property type="match status" value="1"/>
</dbReference>
<dbReference type="InterPro" id="IPR001806">
    <property type="entry name" value="Small_GTPase"/>
</dbReference>
<evidence type="ECO:0000256" key="4">
    <source>
        <dbReference type="ARBA" id="ARBA00022448"/>
    </source>
</evidence>
<evidence type="ECO:0000313" key="20">
    <source>
        <dbReference type="Proteomes" id="UP001154078"/>
    </source>
</evidence>
<dbReference type="GO" id="GO:0015031">
    <property type="term" value="P:protein transport"/>
    <property type="evidence" value="ECO:0007669"/>
    <property type="project" value="UniProtKB-KW"/>
</dbReference>
<dbReference type="PANTHER" id="PTHR47977">
    <property type="entry name" value="RAS-RELATED PROTEIN RAB"/>
    <property type="match status" value="1"/>
</dbReference>
<evidence type="ECO:0000256" key="14">
    <source>
        <dbReference type="ARBA" id="ARBA00023289"/>
    </source>
</evidence>
<dbReference type="SMART" id="SM00175">
    <property type="entry name" value="RAB"/>
    <property type="match status" value="1"/>
</dbReference>
<dbReference type="SMART" id="SM00176">
    <property type="entry name" value="RAN"/>
    <property type="match status" value="1"/>
</dbReference>
<dbReference type="PROSITE" id="PS51421">
    <property type="entry name" value="RAS"/>
    <property type="match status" value="1"/>
</dbReference>
<protein>
    <recommendedName>
        <fullName evidence="18">Ras-related protein Rab-36</fullName>
        <ecNumber evidence="3">3.6.5.2</ecNumber>
    </recommendedName>
</protein>
<keyword evidence="9" id="KW-0653">Protein transport</keyword>
<dbReference type="PROSITE" id="PS51419">
    <property type="entry name" value="RAB"/>
    <property type="match status" value="1"/>
</dbReference>
<dbReference type="NCBIfam" id="TIGR00231">
    <property type="entry name" value="small_GTP"/>
    <property type="match status" value="1"/>
</dbReference>
<dbReference type="GO" id="GO:0005525">
    <property type="term" value="F:GTP binding"/>
    <property type="evidence" value="ECO:0007669"/>
    <property type="project" value="UniProtKB-KW"/>
</dbReference>
<dbReference type="OrthoDB" id="413584at2759"/>
<evidence type="ECO:0000256" key="8">
    <source>
        <dbReference type="ARBA" id="ARBA00022842"/>
    </source>
</evidence>
<evidence type="ECO:0000256" key="15">
    <source>
        <dbReference type="ARBA" id="ARBA00037794"/>
    </source>
</evidence>
<keyword evidence="6" id="KW-0547">Nucleotide-binding</keyword>
<dbReference type="InterPro" id="IPR050227">
    <property type="entry name" value="Rab"/>
</dbReference>
<sequence>MKSSISKMLSEVSEDRKLNKFPEPYKIEITPYKKMDFCENTYKFCKTENNLSNLFNICKIIVVGDVSVGKTCIINRFSQKLFDTNYKSTIGVDFEVEKFEILNLTYNMQIWDTAGQERFKCIAQSYYRGAHGILIVFDLTDMNTLNNCKTWLREAVDACTTTTPFIFLVGTKKDLIKKYAYKNLEQTVSKIAKSINAEYWAVSSKTGQNISDLFFRVAALTFDNTIEKEMTKPDICKEIGNDIISFKKNKKKEQQLTKCSGIKCHKF</sequence>
<comment type="subcellular location">
    <subcellularLocation>
        <location evidence="15">Golgi apparatus membrane</location>
        <topology evidence="15">Lipid-anchor</topology>
    </subcellularLocation>
</comment>
<dbReference type="FunFam" id="3.40.50.300:FF:000707">
    <property type="entry name" value="RAB36, member RAS oncogene family"/>
    <property type="match status" value="1"/>
</dbReference>
<keyword evidence="8" id="KW-0460">Magnesium</keyword>
<dbReference type="PRINTS" id="PR00449">
    <property type="entry name" value="RASTRNSFRMNG"/>
</dbReference>
<dbReference type="SMART" id="SM00177">
    <property type="entry name" value="ARF"/>
    <property type="match status" value="1"/>
</dbReference>
<evidence type="ECO:0000256" key="5">
    <source>
        <dbReference type="ARBA" id="ARBA00022723"/>
    </source>
</evidence>
<keyword evidence="20" id="KW-1185">Reference proteome</keyword>
<comment type="similarity">
    <text evidence="2">Belongs to the small GTPase superfamily. Rab family.</text>
</comment>
<keyword evidence="13" id="KW-0449">Lipoprotein</keyword>
<accession>A0A9P0B5S5</accession>
<keyword evidence="14" id="KW-0636">Prenylation</keyword>
<evidence type="ECO:0000256" key="12">
    <source>
        <dbReference type="ARBA" id="ARBA00023136"/>
    </source>
</evidence>
<organism evidence="19 20">
    <name type="scientific">Brassicogethes aeneus</name>
    <name type="common">Rape pollen beetle</name>
    <name type="synonym">Meligethes aeneus</name>
    <dbReference type="NCBI Taxonomy" id="1431903"/>
    <lineage>
        <taxon>Eukaryota</taxon>
        <taxon>Metazoa</taxon>
        <taxon>Ecdysozoa</taxon>
        <taxon>Arthropoda</taxon>
        <taxon>Hexapoda</taxon>
        <taxon>Insecta</taxon>
        <taxon>Pterygota</taxon>
        <taxon>Neoptera</taxon>
        <taxon>Endopterygota</taxon>
        <taxon>Coleoptera</taxon>
        <taxon>Polyphaga</taxon>
        <taxon>Cucujiformia</taxon>
        <taxon>Nitidulidae</taxon>
        <taxon>Meligethinae</taxon>
        <taxon>Brassicogethes</taxon>
    </lineage>
</organism>